<dbReference type="InterPro" id="IPR000941">
    <property type="entry name" value="Enolase"/>
</dbReference>
<dbReference type="InterPro" id="IPR020810">
    <property type="entry name" value="Enolase_C"/>
</dbReference>
<dbReference type="EMBL" id="JH370146">
    <property type="protein sequence ID" value="ELA41306.1"/>
    <property type="molecule type" value="Genomic_DNA"/>
</dbReference>
<feature type="domain" description="Enolase C-terminal TIM barrel" evidence="7">
    <location>
        <begin position="103"/>
        <end position="267"/>
    </location>
</feature>
<dbReference type="VEuPathDB" id="MicrosporidiaDB:VICG_01679"/>
<evidence type="ECO:0000256" key="2">
    <source>
        <dbReference type="ARBA" id="ARBA00009604"/>
    </source>
</evidence>
<name>L2GKC9_VITCO</name>
<dbReference type="GeneID" id="19882389"/>
<evidence type="ECO:0000313" key="9">
    <source>
        <dbReference type="EMBL" id="ELA41306.1"/>
    </source>
</evidence>
<dbReference type="Gene3D" id="3.20.20.120">
    <property type="entry name" value="Enolase-like C-terminal domain"/>
    <property type="match status" value="1"/>
</dbReference>
<evidence type="ECO:0000256" key="4">
    <source>
        <dbReference type="ARBA" id="ARBA00022842"/>
    </source>
</evidence>
<evidence type="ECO:0000256" key="1">
    <source>
        <dbReference type="ARBA" id="ARBA00005031"/>
    </source>
</evidence>
<dbReference type="RefSeq" id="XP_007605124.1">
    <property type="nucleotide sequence ID" value="XM_007605062.1"/>
</dbReference>
<dbReference type="OMA" id="KEACVIV"/>
<proteinExistence type="inferred from homology"/>
<dbReference type="OrthoDB" id="1739814at2759"/>
<dbReference type="PANTHER" id="PTHR11902:SF1">
    <property type="entry name" value="ENOLASE"/>
    <property type="match status" value="1"/>
</dbReference>
<dbReference type="FunCoup" id="L2GKC9">
    <property type="interactions" value="116"/>
</dbReference>
<dbReference type="PANTHER" id="PTHR11902">
    <property type="entry name" value="ENOLASE"/>
    <property type="match status" value="1"/>
</dbReference>
<evidence type="ECO:0000259" key="7">
    <source>
        <dbReference type="SMART" id="SM01192"/>
    </source>
</evidence>
<protein>
    <recommendedName>
        <fullName evidence="3">phosphopyruvate hydratase</fullName>
        <ecNumber evidence="3">4.2.1.11</ecNumber>
    </recommendedName>
</protein>
<dbReference type="GO" id="GO:0004634">
    <property type="term" value="F:phosphopyruvate hydratase activity"/>
    <property type="evidence" value="ECO:0007669"/>
    <property type="project" value="UniProtKB-EC"/>
</dbReference>
<dbReference type="Pfam" id="PF03952">
    <property type="entry name" value="Enolase_N"/>
    <property type="match status" value="1"/>
</dbReference>
<keyword evidence="4" id="KW-0460">Magnesium</keyword>
<dbReference type="SMART" id="SM01193">
    <property type="entry name" value="Enolase_N"/>
    <property type="match status" value="1"/>
</dbReference>
<evidence type="ECO:0000256" key="6">
    <source>
        <dbReference type="ARBA" id="ARBA00023239"/>
    </source>
</evidence>
<gene>
    <name evidence="9" type="ORF">VICG_01679</name>
</gene>
<dbReference type="Pfam" id="PF00113">
    <property type="entry name" value="Enolase_C"/>
    <property type="match status" value="1"/>
</dbReference>
<dbReference type="InParanoid" id="L2GKC9"/>
<evidence type="ECO:0000259" key="8">
    <source>
        <dbReference type="SMART" id="SM01193"/>
    </source>
</evidence>
<feature type="non-terminal residue" evidence="9">
    <location>
        <position position="1"/>
    </location>
</feature>
<dbReference type="UniPathway" id="UPA00109">
    <property type="reaction ID" value="UER00187"/>
</dbReference>
<feature type="domain" description="Enolase N-terminal" evidence="8">
    <location>
        <begin position="1"/>
        <end position="96"/>
    </location>
</feature>
<evidence type="ECO:0000256" key="3">
    <source>
        <dbReference type="ARBA" id="ARBA00012058"/>
    </source>
</evidence>
<dbReference type="EC" id="4.2.1.11" evidence="3"/>
<comment type="similarity">
    <text evidence="2">Belongs to the enolase family.</text>
</comment>
<dbReference type="GO" id="GO:0000287">
    <property type="term" value="F:magnesium ion binding"/>
    <property type="evidence" value="ECO:0007669"/>
    <property type="project" value="InterPro"/>
</dbReference>
<evidence type="ECO:0000256" key="5">
    <source>
        <dbReference type="ARBA" id="ARBA00023152"/>
    </source>
</evidence>
<dbReference type="InterPro" id="IPR029017">
    <property type="entry name" value="Enolase-like_N"/>
</dbReference>
<dbReference type="GO" id="GO:0000015">
    <property type="term" value="C:phosphopyruvate hydratase complex"/>
    <property type="evidence" value="ECO:0007669"/>
    <property type="project" value="InterPro"/>
</dbReference>
<dbReference type="InterPro" id="IPR020811">
    <property type="entry name" value="Enolase_N"/>
</dbReference>
<dbReference type="STRING" id="993615.L2GKC9"/>
<dbReference type="GO" id="GO:0006096">
    <property type="term" value="P:glycolytic process"/>
    <property type="evidence" value="ECO:0007669"/>
    <property type="project" value="UniProtKB-UniPathway"/>
</dbReference>
<dbReference type="SUPFAM" id="SSF54826">
    <property type="entry name" value="Enolase N-terminal domain-like"/>
    <property type="match status" value="1"/>
</dbReference>
<dbReference type="InterPro" id="IPR036849">
    <property type="entry name" value="Enolase-like_C_sf"/>
</dbReference>
<keyword evidence="6" id="KW-0456">Lyase</keyword>
<evidence type="ECO:0000313" key="10">
    <source>
        <dbReference type="Proteomes" id="UP000011082"/>
    </source>
</evidence>
<keyword evidence="5" id="KW-0324">Glycolysis</keyword>
<dbReference type="SUPFAM" id="SSF51604">
    <property type="entry name" value="Enolase C-terminal domain-like"/>
    <property type="match status" value="1"/>
</dbReference>
<dbReference type="HOGENOM" id="CLU_1021428_0_0_1"/>
<dbReference type="SMART" id="SM01192">
    <property type="entry name" value="Enolase_C"/>
    <property type="match status" value="1"/>
</dbReference>
<sequence>VPSGKSTGGKEACVIVDNQSSYFGQSVWSIVEKINGDANMLLDISIDNPSDLDDYLIAADGTEDKSRLGANYTLPLSICCYKLFSHCLSLKLWRYIQCLTESKYTIPTPYFNILNGGVHSGNNISCQEIMVAFQESSFEKNLERAVELYYSLRDVIIEEFGLIFTSVGDEGGFAPPIKNLEEGLNLILKSAKKASITNFRIGLDLAANSFYSEVCMWLMVKVLMENLWPICIIDSLKTIQLPVLRILLQRPILTVGGICTDWLVIKSPSLLMI</sequence>
<reference evidence="10" key="1">
    <citation type="submission" date="2011-05" db="EMBL/GenBank/DDBJ databases">
        <title>The genome sequence of Vittaforma corneae strain ATCC 50505.</title>
        <authorList>
            <consortium name="The Broad Institute Genome Sequencing Platform"/>
            <person name="Cuomo C."/>
            <person name="Didier E."/>
            <person name="Bowers L."/>
            <person name="Young S.K."/>
            <person name="Zeng Q."/>
            <person name="Gargeya S."/>
            <person name="Fitzgerald M."/>
            <person name="Haas B."/>
            <person name="Abouelleil A."/>
            <person name="Alvarado L."/>
            <person name="Arachchi H.M."/>
            <person name="Berlin A."/>
            <person name="Chapman S.B."/>
            <person name="Gearin G."/>
            <person name="Goldberg J."/>
            <person name="Griggs A."/>
            <person name="Gujja S."/>
            <person name="Hansen M."/>
            <person name="Heiman D."/>
            <person name="Howarth C."/>
            <person name="Larimer J."/>
            <person name="Lui A."/>
            <person name="MacDonald P.J.P."/>
            <person name="McCowen C."/>
            <person name="Montmayeur A."/>
            <person name="Murphy C."/>
            <person name="Neiman D."/>
            <person name="Pearson M."/>
            <person name="Priest M."/>
            <person name="Roberts A."/>
            <person name="Saif S."/>
            <person name="Shea T."/>
            <person name="Sisk P."/>
            <person name="Stolte C."/>
            <person name="Sykes S."/>
            <person name="Wortman J."/>
            <person name="Nusbaum C."/>
            <person name="Birren B."/>
        </authorList>
    </citation>
    <scope>NUCLEOTIDE SEQUENCE [LARGE SCALE GENOMIC DNA]</scope>
    <source>
        <strain evidence="10">ATCC 50505</strain>
    </source>
</reference>
<dbReference type="AlphaFoldDB" id="L2GKC9"/>
<dbReference type="Gene3D" id="3.30.390.10">
    <property type="entry name" value="Enolase-like, N-terminal domain"/>
    <property type="match status" value="1"/>
</dbReference>
<accession>L2GKC9</accession>
<comment type="pathway">
    <text evidence="1">Carbohydrate degradation; glycolysis; pyruvate from D-glyceraldehyde 3-phosphate: step 4/5.</text>
</comment>
<dbReference type="Proteomes" id="UP000011082">
    <property type="component" value="Unassembled WGS sequence"/>
</dbReference>
<keyword evidence="10" id="KW-1185">Reference proteome</keyword>
<organism evidence="9 10">
    <name type="scientific">Vittaforma corneae (strain ATCC 50505)</name>
    <name type="common">Microsporidian parasite</name>
    <name type="synonym">Nosema corneum</name>
    <dbReference type="NCBI Taxonomy" id="993615"/>
    <lineage>
        <taxon>Eukaryota</taxon>
        <taxon>Fungi</taxon>
        <taxon>Fungi incertae sedis</taxon>
        <taxon>Microsporidia</taxon>
        <taxon>Nosematidae</taxon>
        <taxon>Vittaforma</taxon>
    </lineage>
</organism>